<evidence type="ECO:0000259" key="3">
    <source>
        <dbReference type="Pfam" id="PF02520"/>
    </source>
</evidence>
<protein>
    <submittedName>
        <fullName evidence="5">DUF148 domain-containing protein</fullName>
    </submittedName>
</protein>
<dbReference type="PANTHER" id="PTHR21593:SF36">
    <property type="entry name" value="DUF148 DOMAIN-CONTAINING PROTEIN-RELATED"/>
    <property type="match status" value="1"/>
</dbReference>
<organism evidence="4 5">
    <name type="scientific">Heterorhabditis bacteriophora</name>
    <name type="common">Entomopathogenic nematode worm</name>
    <dbReference type="NCBI Taxonomy" id="37862"/>
    <lineage>
        <taxon>Eukaryota</taxon>
        <taxon>Metazoa</taxon>
        <taxon>Ecdysozoa</taxon>
        <taxon>Nematoda</taxon>
        <taxon>Chromadorea</taxon>
        <taxon>Rhabditida</taxon>
        <taxon>Rhabditina</taxon>
        <taxon>Rhabditomorpha</taxon>
        <taxon>Strongyloidea</taxon>
        <taxon>Heterorhabditidae</taxon>
        <taxon>Heterorhabditis</taxon>
    </lineage>
</organism>
<accession>A0A1I7WMA1</accession>
<feature type="coiled-coil region" evidence="1">
    <location>
        <begin position="108"/>
        <end position="135"/>
    </location>
</feature>
<reference evidence="5" key="1">
    <citation type="submission" date="2016-11" db="UniProtKB">
        <authorList>
            <consortium name="WormBaseParasite"/>
        </authorList>
    </citation>
    <scope>IDENTIFICATION</scope>
</reference>
<sequence>MKSSLVLLITLSCYSAFFLEKGSLPVMKANNGFPYSNVELSYVPIPPFLKSVGDQARQDLFAIIHNNTLTKAEIKEEINKWAKVQGRDIEDAYAKFWKHLTDIKSNAKKEINYQLENLEKAFSKLEEIMANEAITMQEEKKQMDALFQSLDRDVLRTLNVILSSCGKKFIRNRGSQRINMLASSIGNMAITVAESTEAMKAISGDKRTFYNTYLQN</sequence>
<dbReference type="PANTHER" id="PTHR21593">
    <property type="entry name" value="PRION-LIKE- Q/N-RICH -DOMAIN-BEARING PROTEIN PROTEIN"/>
    <property type="match status" value="1"/>
</dbReference>
<feature type="signal peptide" evidence="2">
    <location>
        <begin position="1"/>
        <end position="16"/>
    </location>
</feature>
<evidence type="ECO:0000256" key="1">
    <source>
        <dbReference type="SAM" id="Coils"/>
    </source>
</evidence>
<evidence type="ECO:0000313" key="5">
    <source>
        <dbReference type="WBParaSite" id="Hba_06276"/>
    </source>
</evidence>
<dbReference type="AlphaFoldDB" id="A0A1I7WMA1"/>
<proteinExistence type="predicted"/>
<dbReference type="InterPro" id="IPR052823">
    <property type="entry name" value="SXP/RAL-2_related"/>
</dbReference>
<keyword evidence="1" id="KW-0175">Coiled coil</keyword>
<keyword evidence="2" id="KW-0732">Signal</keyword>
<feature type="chain" id="PRO_5009310707" evidence="2">
    <location>
        <begin position="17"/>
        <end position="216"/>
    </location>
</feature>
<evidence type="ECO:0000256" key="2">
    <source>
        <dbReference type="SAM" id="SignalP"/>
    </source>
</evidence>
<dbReference type="InterPro" id="IPR003677">
    <property type="entry name" value="ANIS5_cation-bd"/>
</dbReference>
<name>A0A1I7WMA1_HETBA</name>
<evidence type="ECO:0000313" key="4">
    <source>
        <dbReference type="Proteomes" id="UP000095283"/>
    </source>
</evidence>
<dbReference type="Pfam" id="PF02520">
    <property type="entry name" value="ANIS5_cation-bd"/>
    <property type="match status" value="1"/>
</dbReference>
<feature type="domain" description="SXP/RAL-2 family protein Ani s 5-like cation-binding" evidence="3">
    <location>
        <begin position="56"/>
        <end position="162"/>
    </location>
</feature>
<dbReference type="Proteomes" id="UP000095283">
    <property type="component" value="Unplaced"/>
</dbReference>
<dbReference type="WBParaSite" id="Hba_06276">
    <property type="protein sequence ID" value="Hba_06276"/>
    <property type="gene ID" value="Hba_06276"/>
</dbReference>
<keyword evidence="4" id="KW-1185">Reference proteome</keyword>